<dbReference type="Gene3D" id="3.40.190.290">
    <property type="match status" value="1"/>
</dbReference>
<dbReference type="PANTHER" id="PTHR30419">
    <property type="entry name" value="HTH-TYPE TRANSCRIPTIONAL REGULATOR YBHD"/>
    <property type="match status" value="1"/>
</dbReference>
<comment type="similarity">
    <text evidence="1">Belongs to the LysR transcriptional regulatory family.</text>
</comment>
<keyword evidence="3" id="KW-0238">DNA-binding</keyword>
<protein>
    <submittedName>
        <fullName evidence="7">HTH-type transcriptional activator CmpR</fullName>
    </submittedName>
</protein>
<dbReference type="AlphaFoldDB" id="A0A518K2W0"/>
<accession>A0A518K2W0</accession>
<dbReference type="GO" id="GO:0003700">
    <property type="term" value="F:DNA-binding transcription factor activity"/>
    <property type="evidence" value="ECO:0007669"/>
    <property type="project" value="InterPro"/>
</dbReference>
<name>A0A518K2W0_9BACT</name>
<evidence type="ECO:0000256" key="1">
    <source>
        <dbReference type="ARBA" id="ARBA00009437"/>
    </source>
</evidence>
<dbReference type="InterPro" id="IPR050950">
    <property type="entry name" value="HTH-type_LysR_regulators"/>
</dbReference>
<gene>
    <name evidence="7" type="primary">cmpR</name>
    <name evidence="7" type="ORF">Spa11_02550</name>
</gene>
<evidence type="ECO:0000256" key="4">
    <source>
        <dbReference type="ARBA" id="ARBA00023163"/>
    </source>
</evidence>
<dbReference type="Pfam" id="PF03466">
    <property type="entry name" value="LysR_substrate"/>
    <property type="match status" value="1"/>
</dbReference>
<evidence type="ECO:0000313" key="8">
    <source>
        <dbReference type="Proteomes" id="UP000316426"/>
    </source>
</evidence>
<dbReference type="Pfam" id="PF00126">
    <property type="entry name" value="HTH_1"/>
    <property type="match status" value="1"/>
</dbReference>
<evidence type="ECO:0000256" key="2">
    <source>
        <dbReference type="ARBA" id="ARBA00023015"/>
    </source>
</evidence>
<keyword evidence="4" id="KW-0804">Transcription</keyword>
<dbReference type="InterPro" id="IPR036390">
    <property type="entry name" value="WH_DNA-bd_sf"/>
</dbReference>
<sequence length="324" mass="35657">MHLKSLKVFCDIIRLGSFSKAAELNHVSQPSASQLVNHLEERLGVELIDRSRRPFLVTDAGTAYYEGCRELVQRYEELESLVRGLQQCPGGRLRVAAIYSVGLGQMHRVVEEFRREQAGAELRVDYMHPDQVRAAVLSGEAELGITSFPEAGRQLGVTPWRDEAFALAVNPDHELATAGKVAVHTLDGQFMVMPQAGLRVRDEIDRWLASHNVSAKVAAEFDNLEFVKRAIEVGEGIGLLPAQTFLNETYSGSLVRVDLVDDEGKPETFVRPLGVIHLRDEELTEAAEHFLRLLARHANDLPAPIPRNGLGKGSANGSPRAGAT</sequence>
<feature type="region of interest" description="Disordered" evidence="5">
    <location>
        <begin position="304"/>
        <end position="324"/>
    </location>
</feature>
<dbReference type="InterPro" id="IPR000847">
    <property type="entry name" value="LysR_HTH_N"/>
</dbReference>
<dbReference type="RefSeq" id="WP_145105725.1">
    <property type="nucleotide sequence ID" value="NZ_CP036349.1"/>
</dbReference>
<dbReference type="GO" id="GO:0003677">
    <property type="term" value="F:DNA binding"/>
    <property type="evidence" value="ECO:0007669"/>
    <property type="project" value="UniProtKB-KW"/>
</dbReference>
<dbReference type="FunFam" id="1.10.10.10:FF:000001">
    <property type="entry name" value="LysR family transcriptional regulator"/>
    <property type="match status" value="1"/>
</dbReference>
<reference evidence="7 8" key="1">
    <citation type="submission" date="2019-02" db="EMBL/GenBank/DDBJ databases">
        <title>Deep-cultivation of Planctomycetes and their phenomic and genomic characterization uncovers novel biology.</title>
        <authorList>
            <person name="Wiegand S."/>
            <person name="Jogler M."/>
            <person name="Boedeker C."/>
            <person name="Pinto D."/>
            <person name="Vollmers J."/>
            <person name="Rivas-Marin E."/>
            <person name="Kohn T."/>
            <person name="Peeters S.H."/>
            <person name="Heuer A."/>
            <person name="Rast P."/>
            <person name="Oberbeckmann S."/>
            <person name="Bunk B."/>
            <person name="Jeske O."/>
            <person name="Meyerdierks A."/>
            <person name="Storesund J.E."/>
            <person name="Kallscheuer N."/>
            <person name="Luecker S."/>
            <person name="Lage O.M."/>
            <person name="Pohl T."/>
            <person name="Merkel B.J."/>
            <person name="Hornburger P."/>
            <person name="Mueller R.-W."/>
            <person name="Bruemmer F."/>
            <person name="Labrenz M."/>
            <person name="Spormann A.M."/>
            <person name="Op den Camp H."/>
            <person name="Overmann J."/>
            <person name="Amann R."/>
            <person name="Jetten M.S.M."/>
            <person name="Mascher T."/>
            <person name="Medema M.H."/>
            <person name="Devos D.P."/>
            <person name="Kaster A.-K."/>
            <person name="Ovreas L."/>
            <person name="Rohde M."/>
            <person name="Galperin M.Y."/>
            <person name="Jogler C."/>
        </authorList>
    </citation>
    <scope>NUCLEOTIDE SEQUENCE [LARGE SCALE GENOMIC DNA]</scope>
    <source>
        <strain evidence="7 8">Spa11</strain>
    </source>
</reference>
<keyword evidence="8" id="KW-1185">Reference proteome</keyword>
<evidence type="ECO:0000259" key="6">
    <source>
        <dbReference type="PROSITE" id="PS50931"/>
    </source>
</evidence>
<dbReference type="SUPFAM" id="SSF53850">
    <property type="entry name" value="Periplasmic binding protein-like II"/>
    <property type="match status" value="1"/>
</dbReference>
<dbReference type="CDD" id="cd05466">
    <property type="entry name" value="PBP2_LTTR_substrate"/>
    <property type="match status" value="1"/>
</dbReference>
<dbReference type="PROSITE" id="PS50931">
    <property type="entry name" value="HTH_LYSR"/>
    <property type="match status" value="1"/>
</dbReference>
<dbReference type="GO" id="GO:0005829">
    <property type="term" value="C:cytosol"/>
    <property type="evidence" value="ECO:0007669"/>
    <property type="project" value="TreeGrafter"/>
</dbReference>
<evidence type="ECO:0000313" key="7">
    <source>
        <dbReference type="EMBL" id="QDV72085.1"/>
    </source>
</evidence>
<dbReference type="InterPro" id="IPR036388">
    <property type="entry name" value="WH-like_DNA-bd_sf"/>
</dbReference>
<dbReference type="InterPro" id="IPR005119">
    <property type="entry name" value="LysR_subst-bd"/>
</dbReference>
<dbReference type="PRINTS" id="PR00039">
    <property type="entry name" value="HTHLYSR"/>
</dbReference>
<feature type="domain" description="HTH lysR-type" evidence="6">
    <location>
        <begin position="1"/>
        <end position="58"/>
    </location>
</feature>
<dbReference type="KEGG" id="bmei:Spa11_02550"/>
<dbReference type="Gene3D" id="1.10.10.10">
    <property type="entry name" value="Winged helix-like DNA-binding domain superfamily/Winged helix DNA-binding domain"/>
    <property type="match status" value="1"/>
</dbReference>
<dbReference type="PANTHER" id="PTHR30419:SF8">
    <property type="entry name" value="NITROGEN ASSIMILATION TRANSCRIPTIONAL ACTIVATOR-RELATED"/>
    <property type="match status" value="1"/>
</dbReference>
<evidence type="ECO:0000256" key="3">
    <source>
        <dbReference type="ARBA" id="ARBA00023125"/>
    </source>
</evidence>
<dbReference type="SUPFAM" id="SSF46785">
    <property type="entry name" value="Winged helix' DNA-binding domain"/>
    <property type="match status" value="1"/>
</dbReference>
<evidence type="ECO:0000256" key="5">
    <source>
        <dbReference type="SAM" id="MobiDB-lite"/>
    </source>
</evidence>
<proteinExistence type="inferred from homology"/>
<dbReference type="Proteomes" id="UP000316426">
    <property type="component" value="Chromosome"/>
</dbReference>
<keyword evidence="2" id="KW-0805">Transcription regulation</keyword>
<dbReference type="EMBL" id="CP036349">
    <property type="protein sequence ID" value="QDV72085.1"/>
    <property type="molecule type" value="Genomic_DNA"/>
</dbReference>
<organism evidence="7 8">
    <name type="scientific">Botrimarina mediterranea</name>
    <dbReference type="NCBI Taxonomy" id="2528022"/>
    <lineage>
        <taxon>Bacteria</taxon>
        <taxon>Pseudomonadati</taxon>
        <taxon>Planctomycetota</taxon>
        <taxon>Planctomycetia</taxon>
        <taxon>Pirellulales</taxon>
        <taxon>Lacipirellulaceae</taxon>
        <taxon>Botrimarina</taxon>
    </lineage>
</organism>